<dbReference type="STRING" id="471852.Tcur_2421"/>
<feature type="domain" description="CAAX prenyl protease 2/Lysostaphin resistance protein A-like" evidence="2">
    <location>
        <begin position="124"/>
        <end position="225"/>
    </location>
</feature>
<feature type="transmembrane region" description="Helical" evidence="1">
    <location>
        <begin position="240"/>
        <end position="259"/>
    </location>
</feature>
<feature type="transmembrane region" description="Helical" evidence="1">
    <location>
        <begin position="45"/>
        <end position="67"/>
    </location>
</feature>
<dbReference type="PANTHER" id="PTHR35797:SF1">
    <property type="entry name" value="PROTEASE"/>
    <property type="match status" value="1"/>
</dbReference>
<keyword evidence="4" id="KW-1185">Reference proteome</keyword>
<dbReference type="OrthoDB" id="3693644at2"/>
<evidence type="ECO:0000259" key="2">
    <source>
        <dbReference type="Pfam" id="PF02517"/>
    </source>
</evidence>
<dbReference type="InterPro" id="IPR042150">
    <property type="entry name" value="MmRce1-like"/>
</dbReference>
<keyword evidence="1" id="KW-1133">Transmembrane helix</keyword>
<dbReference type="EMBL" id="CP001738">
    <property type="protein sequence ID" value="ACY97984.1"/>
    <property type="molecule type" value="Genomic_DNA"/>
</dbReference>
<feature type="transmembrane region" description="Helical" evidence="1">
    <location>
        <begin position="88"/>
        <end position="108"/>
    </location>
</feature>
<feature type="transmembrane region" description="Helical" evidence="1">
    <location>
        <begin position="114"/>
        <end position="135"/>
    </location>
</feature>
<sequence>MRGNGTHRDVGGLLWFYGVTIAATWLCYAPPVVAARRGEPFDPGLTGLFALGGILAPALTACALAALRGGRRELRDLLGMALRGRFPLRWYLVVVAVPFAVPLAAVALDGLLAGAVPAVWAVAPTAQTLATFWIAPIGEDLGWRGYALSRILALGGPMTASLVHGVLWALWHLPMFFIPGTAQADQSLPLFIVQLVGASMLFTRVFLATGGSVLAMMLMHAAANLAFNTVPVFAGEGGNGTRTALMSLLYLAVGVAALARRPRAGGAVRAGALAPTAR</sequence>
<evidence type="ECO:0000313" key="4">
    <source>
        <dbReference type="Proteomes" id="UP000001918"/>
    </source>
</evidence>
<organism evidence="3 4">
    <name type="scientific">Thermomonospora curvata (strain ATCC 19995 / DSM 43183 / JCM 3096 / KCTC 9072 / NBRC 15933 / NCIMB 10081 / Henssen B9)</name>
    <dbReference type="NCBI Taxonomy" id="471852"/>
    <lineage>
        <taxon>Bacteria</taxon>
        <taxon>Bacillati</taxon>
        <taxon>Actinomycetota</taxon>
        <taxon>Actinomycetes</taxon>
        <taxon>Streptosporangiales</taxon>
        <taxon>Thermomonosporaceae</taxon>
        <taxon>Thermomonospora</taxon>
    </lineage>
</organism>
<dbReference type="GO" id="GO:0080120">
    <property type="term" value="P:CAAX-box protein maturation"/>
    <property type="evidence" value="ECO:0007669"/>
    <property type="project" value="UniProtKB-ARBA"/>
</dbReference>
<feature type="transmembrane region" description="Helical" evidence="1">
    <location>
        <begin position="214"/>
        <end position="234"/>
    </location>
</feature>
<keyword evidence="1" id="KW-0812">Transmembrane</keyword>
<dbReference type="InterPro" id="IPR003675">
    <property type="entry name" value="Rce1/LyrA-like_dom"/>
</dbReference>
<dbReference type="eggNOG" id="COG1266">
    <property type="taxonomic scope" value="Bacteria"/>
</dbReference>
<gene>
    <name evidence="3" type="ordered locus">Tcur_2421</name>
</gene>
<keyword evidence="1" id="KW-0472">Membrane</keyword>
<dbReference type="KEGG" id="tcu:Tcur_2421"/>
<dbReference type="Proteomes" id="UP000001918">
    <property type="component" value="Chromosome"/>
</dbReference>
<dbReference type="Pfam" id="PF02517">
    <property type="entry name" value="Rce1-like"/>
    <property type="match status" value="1"/>
</dbReference>
<dbReference type="AlphaFoldDB" id="D1A3T1"/>
<accession>D1A3T1</accession>
<evidence type="ECO:0000256" key="1">
    <source>
        <dbReference type="SAM" id="Phobius"/>
    </source>
</evidence>
<dbReference type="HOGENOM" id="CLU_064706_4_0_11"/>
<feature type="transmembrane region" description="Helical" evidence="1">
    <location>
        <begin position="12"/>
        <end position="33"/>
    </location>
</feature>
<feature type="transmembrane region" description="Helical" evidence="1">
    <location>
        <begin position="191"/>
        <end position="207"/>
    </location>
</feature>
<dbReference type="MEROPS" id="G05.004"/>
<reference evidence="3 4" key="1">
    <citation type="journal article" date="2011" name="Stand. Genomic Sci.">
        <title>Complete genome sequence of Thermomonospora curvata type strain (B9).</title>
        <authorList>
            <person name="Chertkov O."/>
            <person name="Sikorski J."/>
            <person name="Nolan M."/>
            <person name="Lapidus A."/>
            <person name="Lucas S."/>
            <person name="Del Rio T.G."/>
            <person name="Tice H."/>
            <person name="Cheng J.F."/>
            <person name="Goodwin L."/>
            <person name="Pitluck S."/>
            <person name="Liolios K."/>
            <person name="Ivanova N."/>
            <person name="Mavromatis K."/>
            <person name="Mikhailova N."/>
            <person name="Ovchinnikova G."/>
            <person name="Pati A."/>
            <person name="Chen A."/>
            <person name="Palaniappan K."/>
            <person name="Djao O.D."/>
            <person name="Land M."/>
            <person name="Hauser L."/>
            <person name="Chang Y.J."/>
            <person name="Jeffries C.D."/>
            <person name="Brettin T."/>
            <person name="Han C."/>
            <person name="Detter J.C."/>
            <person name="Rohde M."/>
            <person name="Goker M."/>
            <person name="Woyke T."/>
            <person name="Bristow J."/>
            <person name="Eisen J.A."/>
            <person name="Markowitz V."/>
            <person name="Hugenholtz P."/>
            <person name="Klenk H.P."/>
            <person name="Kyrpides N.C."/>
        </authorList>
    </citation>
    <scope>NUCLEOTIDE SEQUENCE [LARGE SCALE GENOMIC DNA]</scope>
    <source>
        <strain evidence="4">ATCC 19995 / DSM 43183 / JCM 3096 / KCTC 9072 / NBRC 15933 / NCIMB 10081 / Henssen B9</strain>
    </source>
</reference>
<name>D1A3T1_THECD</name>
<evidence type="ECO:0000313" key="3">
    <source>
        <dbReference type="EMBL" id="ACY97984.1"/>
    </source>
</evidence>
<dbReference type="GO" id="GO:0004175">
    <property type="term" value="F:endopeptidase activity"/>
    <property type="evidence" value="ECO:0007669"/>
    <property type="project" value="UniProtKB-ARBA"/>
</dbReference>
<proteinExistence type="predicted"/>
<feature type="transmembrane region" description="Helical" evidence="1">
    <location>
        <begin position="147"/>
        <end position="171"/>
    </location>
</feature>
<dbReference type="PANTHER" id="PTHR35797">
    <property type="entry name" value="PROTEASE-RELATED"/>
    <property type="match status" value="1"/>
</dbReference>
<dbReference type="RefSeq" id="WP_012852768.1">
    <property type="nucleotide sequence ID" value="NC_013510.1"/>
</dbReference>
<protein>
    <submittedName>
        <fullName evidence="3">Abortive infection protein</fullName>
    </submittedName>
</protein>